<dbReference type="OrthoDB" id="4937777at2759"/>
<comment type="caution">
    <text evidence="2">The sequence shown here is derived from an EMBL/GenBank/DDBJ whole genome shotgun (WGS) entry which is preliminary data.</text>
</comment>
<dbReference type="EMBL" id="JELW01000039">
    <property type="protein sequence ID" value="EXU97256.1"/>
    <property type="molecule type" value="Genomic_DNA"/>
</dbReference>
<reference evidence="2 3" key="1">
    <citation type="submission" date="2014-02" db="EMBL/GenBank/DDBJ databases">
        <title>The genome sequence of the entomopathogenic fungus Metarhizium robertsii ARSEF 2575.</title>
        <authorList>
            <person name="Giuliano Garisto Donzelli B."/>
            <person name="Roe B.A."/>
            <person name="Macmil S.L."/>
            <person name="Krasnoff S.B."/>
            <person name="Gibson D.M."/>
        </authorList>
    </citation>
    <scope>NUCLEOTIDE SEQUENCE [LARGE SCALE GENOMIC DNA]</scope>
    <source>
        <strain evidence="2 3">ARSEF 2575</strain>
    </source>
</reference>
<evidence type="ECO:0000313" key="2">
    <source>
        <dbReference type="EMBL" id="EXU97256.1"/>
    </source>
</evidence>
<dbReference type="AlphaFoldDB" id="A0A0A1UP75"/>
<feature type="signal peptide" evidence="1">
    <location>
        <begin position="1"/>
        <end position="17"/>
    </location>
</feature>
<keyword evidence="1" id="KW-0732">Signal</keyword>
<dbReference type="Proteomes" id="UP000030151">
    <property type="component" value="Unassembled WGS sequence"/>
</dbReference>
<dbReference type="HOGENOM" id="CLU_035257_0_0_1"/>
<organism evidence="2 3">
    <name type="scientific">Metarhizium robertsii</name>
    <dbReference type="NCBI Taxonomy" id="568076"/>
    <lineage>
        <taxon>Eukaryota</taxon>
        <taxon>Fungi</taxon>
        <taxon>Dikarya</taxon>
        <taxon>Ascomycota</taxon>
        <taxon>Pezizomycotina</taxon>
        <taxon>Sordariomycetes</taxon>
        <taxon>Hypocreomycetidae</taxon>
        <taxon>Hypocreales</taxon>
        <taxon>Clavicipitaceae</taxon>
        <taxon>Metarhizium</taxon>
    </lineage>
</organism>
<sequence length="447" mass="50236">MRTSLVYLLALIGLSTAISISWGSASQSSCVYEKLSQGTRALGAITKNIRSQKLWGSQESVCGSGKRDKELLQSPKTILKAPKNMPKARTTRLQPNSILRRQYKKESQIIPDWEQANDKFRRAEKRLPELAAEALLKLQKVSAYKQTRSLVIIDILLPLSKSSLDKLKEWDSPIGRAAKAFDDSITSVQKKIGGEQVPEIFGNKLKLRIICYLRGEQRHKSAVDEACQRLHGHNEQQAVQEENEMRNSLIQLFEDCGNPTKTNQQSDLLQICDELSRKTLDLEEATQDLITFRDQLQQRLQDGGKVEQQDIDKAAKIIRKGGLGMPRSSDEDWATEMAAWYLGAVITSAEPNENNQPECQAMPTWATETWVTAQDIPKDRIASLEAFYIISNGPYKDTYGAEDQLRGNEKCWSASGLRASKPIDWDKLSAALVYVNKNSREIHGGMI</sequence>
<accession>A0A0A1UP75</accession>
<name>A0A0A1UP75_9HYPO</name>
<proteinExistence type="predicted"/>
<protein>
    <recommendedName>
        <fullName evidence="4">Heat-labile enterotoxin IIA, A chain</fullName>
    </recommendedName>
</protein>
<evidence type="ECO:0008006" key="4">
    <source>
        <dbReference type="Google" id="ProtNLM"/>
    </source>
</evidence>
<evidence type="ECO:0000256" key="1">
    <source>
        <dbReference type="SAM" id="SignalP"/>
    </source>
</evidence>
<gene>
    <name evidence="2" type="ORF">X797_009709</name>
</gene>
<evidence type="ECO:0000313" key="3">
    <source>
        <dbReference type="Proteomes" id="UP000030151"/>
    </source>
</evidence>
<feature type="chain" id="PRO_5001991619" description="Heat-labile enterotoxin IIA, A chain" evidence="1">
    <location>
        <begin position="18"/>
        <end position="447"/>
    </location>
</feature>